<organism evidence="2 3">
    <name type="scientific">Lasiosphaeris hirsuta</name>
    <dbReference type="NCBI Taxonomy" id="260670"/>
    <lineage>
        <taxon>Eukaryota</taxon>
        <taxon>Fungi</taxon>
        <taxon>Dikarya</taxon>
        <taxon>Ascomycota</taxon>
        <taxon>Pezizomycotina</taxon>
        <taxon>Sordariomycetes</taxon>
        <taxon>Sordariomycetidae</taxon>
        <taxon>Sordariales</taxon>
        <taxon>Lasiosphaeriaceae</taxon>
        <taxon>Lasiosphaeris</taxon>
    </lineage>
</organism>
<dbReference type="EMBL" id="JAUKUA010000006">
    <property type="protein sequence ID" value="KAK0707292.1"/>
    <property type="molecule type" value="Genomic_DNA"/>
</dbReference>
<comment type="caution">
    <text evidence="2">The sequence shown here is derived from an EMBL/GenBank/DDBJ whole genome shotgun (WGS) entry which is preliminary data.</text>
</comment>
<name>A0AA40A0Y3_9PEZI</name>
<evidence type="ECO:0000313" key="2">
    <source>
        <dbReference type="EMBL" id="KAK0707292.1"/>
    </source>
</evidence>
<gene>
    <name evidence="2" type="ORF">B0H67DRAFT_647488</name>
</gene>
<proteinExistence type="predicted"/>
<evidence type="ECO:0008006" key="4">
    <source>
        <dbReference type="Google" id="ProtNLM"/>
    </source>
</evidence>
<evidence type="ECO:0000313" key="3">
    <source>
        <dbReference type="Proteomes" id="UP001172102"/>
    </source>
</evidence>
<protein>
    <recommendedName>
        <fullName evidence="4">Allergen</fullName>
    </recommendedName>
</protein>
<reference evidence="2" key="1">
    <citation type="submission" date="2023-06" db="EMBL/GenBank/DDBJ databases">
        <title>Genome-scale phylogeny and comparative genomics of the fungal order Sordariales.</title>
        <authorList>
            <consortium name="Lawrence Berkeley National Laboratory"/>
            <person name="Hensen N."/>
            <person name="Bonometti L."/>
            <person name="Westerberg I."/>
            <person name="Brannstrom I.O."/>
            <person name="Guillou S."/>
            <person name="Cros-Aarteil S."/>
            <person name="Calhoun S."/>
            <person name="Haridas S."/>
            <person name="Kuo A."/>
            <person name="Mondo S."/>
            <person name="Pangilinan J."/>
            <person name="Riley R."/>
            <person name="Labutti K."/>
            <person name="Andreopoulos B."/>
            <person name="Lipzen A."/>
            <person name="Chen C."/>
            <person name="Yanf M."/>
            <person name="Daum C."/>
            <person name="Ng V."/>
            <person name="Clum A."/>
            <person name="Steindorff A."/>
            <person name="Ohm R."/>
            <person name="Martin F."/>
            <person name="Silar P."/>
            <person name="Natvig D."/>
            <person name="Lalanne C."/>
            <person name="Gautier V."/>
            <person name="Ament-Velasquez S.L."/>
            <person name="Kruys A."/>
            <person name="Hutchinson M.I."/>
            <person name="Powell A.J."/>
            <person name="Barry K."/>
            <person name="Miller A.N."/>
            <person name="Grigoriev I.V."/>
            <person name="Debuchy R."/>
            <person name="Gladieux P."/>
            <person name="Thoren M.H."/>
            <person name="Johannesson H."/>
        </authorList>
    </citation>
    <scope>NUCLEOTIDE SEQUENCE</scope>
    <source>
        <strain evidence="2">SMH4607-1</strain>
    </source>
</reference>
<accession>A0AA40A0Y3</accession>
<dbReference type="AlphaFoldDB" id="A0AA40A0Y3"/>
<sequence length="152" mass="16527">MPDPSTPCARQNGAGKDKATRQGFHDASGAPEGPSVSHHEETVDQDTSFAPAVTHETVKPVQHNVVEEQIQRETHVHDVYHRIQPVRDVEVLPARHHVQGADGALTEVHEKDLPSYFGDSQEGIGEASRRSADSQRGSTTHGEPCPPTVVHI</sequence>
<feature type="compositionally biased region" description="Basic and acidic residues" evidence="1">
    <location>
        <begin position="15"/>
        <end position="24"/>
    </location>
</feature>
<dbReference type="PANTHER" id="PTHR38703:SF1">
    <property type="entry name" value="ALLERGEN"/>
    <property type="match status" value="1"/>
</dbReference>
<dbReference type="Proteomes" id="UP001172102">
    <property type="component" value="Unassembled WGS sequence"/>
</dbReference>
<dbReference type="PANTHER" id="PTHR38703">
    <property type="entry name" value="CHROMOSOME 8, WHOLE GENOME SHOTGUN SEQUENCE"/>
    <property type="match status" value="1"/>
</dbReference>
<feature type="region of interest" description="Disordered" evidence="1">
    <location>
        <begin position="102"/>
        <end position="152"/>
    </location>
</feature>
<keyword evidence="3" id="KW-1185">Reference proteome</keyword>
<feature type="region of interest" description="Disordered" evidence="1">
    <location>
        <begin position="1"/>
        <end position="59"/>
    </location>
</feature>
<evidence type="ECO:0000256" key="1">
    <source>
        <dbReference type="SAM" id="MobiDB-lite"/>
    </source>
</evidence>